<name>A0A3P3F6L2_9HYPH</name>
<dbReference type="Proteomes" id="UP000273786">
    <property type="component" value="Unassembled WGS sequence"/>
</dbReference>
<dbReference type="EMBL" id="RQXT01000044">
    <property type="protein sequence ID" value="RRH94235.1"/>
    <property type="molecule type" value="Genomic_DNA"/>
</dbReference>
<accession>A0A3P3F6L2</accession>
<comment type="caution">
    <text evidence="1">The sequence shown here is derived from an EMBL/GenBank/DDBJ whole genome shotgun (WGS) entry which is preliminary data.</text>
</comment>
<dbReference type="AlphaFoldDB" id="A0A3P3F6L2"/>
<protein>
    <submittedName>
        <fullName evidence="1">Uncharacterized protein</fullName>
    </submittedName>
</protein>
<evidence type="ECO:0000313" key="2">
    <source>
        <dbReference type="Proteomes" id="UP000273786"/>
    </source>
</evidence>
<proteinExistence type="predicted"/>
<sequence length="105" mass="11694">MVWWHRNLPFLATARNSSELRHDDNTVMRRANPDIHEDALLPHFLASMQAASPARDCGDFARSDDELQGVTVRFPSFLVTVPGSIRQPASLSHSPIGILLSGKKF</sequence>
<organism evidence="1 2">
    <name type="scientific">Mesorhizobium tamadayense</name>
    <dbReference type="NCBI Taxonomy" id="425306"/>
    <lineage>
        <taxon>Bacteria</taxon>
        <taxon>Pseudomonadati</taxon>
        <taxon>Pseudomonadota</taxon>
        <taxon>Alphaproteobacteria</taxon>
        <taxon>Hyphomicrobiales</taxon>
        <taxon>Phyllobacteriaceae</taxon>
        <taxon>Mesorhizobium</taxon>
    </lineage>
</organism>
<gene>
    <name evidence="1" type="ORF">EH240_27525</name>
</gene>
<reference evidence="1 2" key="1">
    <citation type="submission" date="2018-11" db="EMBL/GenBank/DDBJ databases">
        <title>the genome of Mesorhizobium tamadayense DSM 28320.</title>
        <authorList>
            <person name="Gao J."/>
        </authorList>
    </citation>
    <scope>NUCLEOTIDE SEQUENCE [LARGE SCALE GENOMIC DNA]</scope>
    <source>
        <strain evidence="1 2">DSM 28320</strain>
    </source>
</reference>
<keyword evidence="2" id="KW-1185">Reference proteome</keyword>
<evidence type="ECO:0000313" key="1">
    <source>
        <dbReference type="EMBL" id="RRH94235.1"/>
    </source>
</evidence>